<dbReference type="GO" id="GO:0016787">
    <property type="term" value="F:hydrolase activity"/>
    <property type="evidence" value="ECO:0007669"/>
    <property type="project" value="UniProtKB-KW"/>
</dbReference>
<keyword evidence="3" id="KW-0378">Hydrolase</keyword>
<sequence>MLAAAALAGTAAAEPPPQPAAAVRTADAVCASAARPDLARRLGADIRDALEGRAGVASVAVRDRVHGVRCAVDAGRRYDAASTVKVTILAALLRRAREDGRRLTAAERALATTMITRSDNGAASALWRRVGRARFARFLTLAGMARTVPGPGRYWGLTQITARDEDRLLALLTRRNAVLAAADRAYVLGLMHRVVPAQRWGTPAGRPAGAGWHVKNGWLPRHGRVWRVHSLGAFDGRDRDYTIVVLTRDTPSMAYGVATIERVARAVHRDLNPGLRAADPAGERAPGAAETSDGSVPPDA</sequence>
<reference evidence="3 4" key="1">
    <citation type="submission" date="2021-07" db="EMBL/GenBank/DDBJ databases">
        <title>Actinomadura sp. PM05-2 isolated from lichen.</title>
        <authorList>
            <person name="Somphong A."/>
            <person name="Phongsopitanun W."/>
            <person name="Tanasupawat S."/>
            <person name="Peongsungnone V."/>
        </authorList>
    </citation>
    <scope>NUCLEOTIDE SEQUENCE [LARGE SCALE GENOMIC DNA]</scope>
    <source>
        <strain evidence="3 4">PM05-2</strain>
    </source>
</reference>
<dbReference type="PANTHER" id="PTHR35333">
    <property type="entry name" value="BETA-LACTAMASE"/>
    <property type="match status" value="1"/>
</dbReference>
<accession>A0ABS7FR31</accession>
<dbReference type="InterPro" id="IPR000871">
    <property type="entry name" value="Beta-lactam_class-A"/>
</dbReference>
<dbReference type="SUPFAM" id="SSF56601">
    <property type="entry name" value="beta-lactamase/transpeptidase-like"/>
    <property type="match status" value="1"/>
</dbReference>
<keyword evidence="4" id="KW-1185">Reference proteome</keyword>
<dbReference type="Gene3D" id="3.40.710.10">
    <property type="entry name" value="DD-peptidase/beta-lactamase superfamily"/>
    <property type="match status" value="1"/>
</dbReference>
<proteinExistence type="predicted"/>
<dbReference type="InterPro" id="IPR012338">
    <property type="entry name" value="Beta-lactam/transpept-like"/>
</dbReference>
<dbReference type="InterPro" id="IPR045155">
    <property type="entry name" value="Beta-lactam_cat"/>
</dbReference>
<comment type="caution">
    <text evidence="3">The sequence shown here is derived from an EMBL/GenBank/DDBJ whole genome shotgun (WGS) entry which is preliminary data.</text>
</comment>
<feature type="region of interest" description="Disordered" evidence="1">
    <location>
        <begin position="273"/>
        <end position="300"/>
    </location>
</feature>
<feature type="domain" description="Beta-lactamase class A catalytic" evidence="2">
    <location>
        <begin position="108"/>
        <end position="247"/>
    </location>
</feature>
<evidence type="ECO:0000313" key="3">
    <source>
        <dbReference type="EMBL" id="MBW8482863.1"/>
    </source>
</evidence>
<organism evidence="3 4">
    <name type="scientific">Actinomadura parmotrematis</name>
    <dbReference type="NCBI Taxonomy" id="2864039"/>
    <lineage>
        <taxon>Bacteria</taxon>
        <taxon>Bacillati</taxon>
        <taxon>Actinomycetota</taxon>
        <taxon>Actinomycetes</taxon>
        <taxon>Streptosporangiales</taxon>
        <taxon>Thermomonosporaceae</taxon>
        <taxon>Actinomadura</taxon>
    </lineage>
</organism>
<evidence type="ECO:0000259" key="2">
    <source>
        <dbReference type="Pfam" id="PF13354"/>
    </source>
</evidence>
<evidence type="ECO:0000313" key="4">
    <source>
        <dbReference type="Proteomes" id="UP000774570"/>
    </source>
</evidence>
<dbReference type="EMBL" id="JAIBOA010000006">
    <property type="protein sequence ID" value="MBW8482863.1"/>
    <property type="molecule type" value="Genomic_DNA"/>
</dbReference>
<dbReference type="Pfam" id="PF13354">
    <property type="entry name" value="Beta-lactamase2"/>
    <property type="match status" value="1"/>
</dbReference>
<protein>
    <submittedName>
        <fullName evidence="3">Class A beta-lactamase-related serine hydrolase</fullName>
    </submittedName>
</protein>
<gene>
    <name evidence="3" type="ORF">K1Y72_10820</name>
</gene>
<evidence type="ECO:0000256" key="1">
    <source>
        <dbReference type="SAM" id="MobiDB-lite"/>
    </source>
</evidence>
<dbReference type="Proteomes" id="UP000774570">
    <property type="component" value="Unassembled WGS sequence"/>
</dbReference>
<dbReference type="PANTHER" id="PTHR35333:SF3">
    <property type="entry name" value="BETA-LACTAMASE-TYPE TRANSPEPTIDASE FOLD CONTAINING PROTEIN"/>
    <property type="match status" value="1"/>
</dbReference>
<name>A0ABS7FR31_9ACTN</name>